<accession>A0AAU8BC24</accession>
<comment type="subcellular location">
    <subcellularLocation>
        <location evidence="1">Membrane</location>
        <topology evidence="1">Multi-pass membrane protein</topology>
    </subcellularLocation>
</comment>
<organism evidence="12">
    <name type="scientific">Conopomorpha sinensis</name>
    <name type="common">litch fruit borer</name>
    <dbReference type="NCBI Taxonomy" id="940481"/>
    <lineage>
        <taxon>Eukaryota</taxon>
        <taxon>Metazoa</taxon>
        <taxon>Ecdysozoa</taxon>
        <taxon>Arthropoda</taxon>
        <taxon>Hexapoda</taxon>
        <taxon>Insecta</taxon>
        <taxon>Pterygota</taxon>
        <taxon>Neoptera</taxon>
        <taxon>Endopterygota</taxon>
        <taxon>Lepidoptera</taxon>
        <taxon>Glossata</taxon>
        <taxon>Ditrysia</taxon>
        <taxon>Tineoidea</taxon>
        <taxon>Gracillariidae</taxon>
        <taxon>Conopomorpha</taxon>
    </lineage>
</organism>
<dbReference type="Gene3D" id="1.20.1070.10">
    <property type="entry name" value="Rhodopsin 7-helix transmembrane proteins"/>
    <property type="match status" value="1"/>
</dbReference>
<feature type="region of interest" description="Disordered" evidence="10">
    <location>
        <begin position="156"/>
        <end position="305"/>
    </location>
</feature>
<evidence type="ECO:0000313" key="12">
    <source>
        <dbReference type="EMBL" id="XCD10481.1"/>
    </source>
</evidence>
<feature type="domain" description="G-protein coupled receptors family 1 profile" evidence="11">
    <location>
        <begin position="314"/>
        <end position="370"/>
    </location>
</feature>
<dbReference type="EMBL" id="PP937554">
    <property type="protein sequence ID" value="XCD10481.1"/>
    <property type="molecule type" value="mRNA"/>
</dbReference>
<dbReference type="SUPFAM" id="SSF81321">
    <property type="entry name" value="Family A G protein-coupled receptor-like"/>
    <property type="match status" value="1"/>
</dbReference>
<feature type="region of interest" description="Disordered" evidence="10">
    <location>
        <begin position="394"/>
        <end position="414"/>
    </location>
</feature>
<evidence type="ECO:0000256" key="2">
    <source>
        <dbReference type="ARBA" id="ARBA00022692"/>
    </source>
</evidence>
<evidence type="ECO:0000259" key="11">
    <source>
        <dbReference type="PROSITE" id="PS50262"/>
    </source>
</evidence>
<feature type="compositionally biased region" description="Polar residues" evidence="10">
    <location>
        <begin position="170"/>
        <end position="190"/>
    </location>
</feature>
<dbReference type="PROSITE" id="PS50262">
    <property type="entry name" value="G_PROTEIN_RECEP_F1_2"/>
    <property type="match status" value="1"/>
</dbReference>
<keyword evidence="8" id="KW-0807">Transducer</keyword>
<feature type="compositionally biased region" description="Low complexity" evidence="10">
    <location>
        <begin position="272"/>
        <end position="281"/>
    </location>
</feature>
<keyword evidence="5" id="KW-0472">Membrane</keyword>
<reference evidence="12" key="1">
    <citation type="submission" date="2024-06" db="EMBL/GenBank/DDBJ databases">
        <authorList>
            <person name="Chang H."/>
        </authorList>
    </citation>
    <scope>NUCLEOTIDE SEQUENCE</scope>
</reference>
<feature type="compositionally biased region" description="Basic residues" evidence="10">
    <location>
        <begin position="156"/>
        <end position="169"/>
    </location>
</feature>
<dbReference type="GO" id="GO:0007602">
    <property type="term" value="P:phototransduction"/>
    <property type="evidence" value="ECO:0007669"/>
    <property type="project" value="InterPro"/>
</dbReference>
<dbReference type="GO" id="GO:0016020">
    <property type="term" value="C:membrane"/>
    <property type="evidence" value="ECO:0007669"/>
    <property type="project" value="UniProtKB-SubCell"/>
</dbReference>
<feature type="compositionally biased region" description="Basic and acidic residues" evidence="10">
    <location>
        <begin position="289"/>
        <end position="305"/>
    </location>
</feature>
<evidence type="ECO:0000256" key="4">
    <source>
        <dbReference type="ARBA" id="ARBA00023040"/>
    </source>
</evidence>
<name>A0AAU8BC24_9NEOP</name>
<feature type="compositionally biased region" description="Polar residues" evidence="10">
    <location>
        <begin position="255"/>
        <end position="264"/>
    </location>
</feature>
<keyword evidence="9" id="KW-0716">Sensory transduction</keyword>
<keyword evidence="9" id="KW-0844">Vision</keyword>
<evidence type="ECO:0000256" key="3">
    <source>
        <dbReference type="ARBA" id="ARBA00022989"/>
    </source>
</evidence>
<dbReference type="AlphaFoldDB" id="A0AAU8BC24"/>
<dbReference type="InterPro" id="IPR027430">
    <property type="entry name" value="Retinal_BS"/>
</dbReference>
<keyword evidence="2" id="KW-0812">Transmembrane</keyword>
<evidence type="ECO:0000256" key="7">
    <source>
        <dbReference type="ARBA" id="ARBA00023180"/>
    </source>
</evidence>
<dbReference type="InterPro" id="IPR050125">
    <property type="entry name" value="GPCR_opsins"/>
</dbReference>
<dbReference type="PANTHER" id="PTHR24240">
    <property type="entry name" value="OPSIN"/>
    <property type="match status" value="1"/>
</dbReference>
<keyword evidence="6" id="KW-0675">Receptor</keyword>
<dbReference type="PROSITE" id="PS50096">
    <property type="entry name" value="IQ"/>
    <property type="match status" value="1"/>
</dbReference>
<dbReference type="InterPro" id="IPR001391">
    <property type="entry name" value="Opsin_lateye"/>
</dbReference>
<evidence type="ECO:0000256" key="9">
    <source>
        <dbReference type="ARBA" id="ARBA00023305"/>
    </source>
</evidence>
<evidence type="ECO:0000256" key="5">
    <source>
        <dbReference type="ARBA" id="ARBA00023136"/>
    </source>
</evidence>
<sequence length="414" mass="44635">MLPAPTKADTAPVEQKLPQMVTEAALLHPLWEDLAAHYGSVAVARGAAKPLGPSFRGHQARKEGRHSGRARSIWCTRAVRRMWCAQCGVPRIAGRTTEVVTVRSARTDDQTKSKREVVCKRCLRRTLPYACDDKATQAEQRSILLPSTAVRDCLLKRHRRKRARSKVSKQTKSNSCSARVTSAQKQQAKGKSSLLAAIPKVSARSARGKQQERSSASESITREPVALPSTPAPPKSDVRATATMPSRIQPLEAMPTTTTVVPSRSNDDNNAPKKAAAPLLNIPSISRKPNKDKSGKSGSGEVKKEVANTSAECKLAKVALMTISLWFMAWTPYLVINYTGVFEGAPLSPIATIWGSLFAKANAVYNPIVYGISHPKYQAALYARFPSLACQGTPDDSGSVASATTAASEEKPAA</sequence>
<dbReference type="GO" id="GO:0007601">
    <property type="term" value="P:visual perception"/>
    <property type="evidence" value="ECO:0007669"/>
    <property type="project" value="UniProtKB-KW"/>
</dbReference>
<keyword evidence="4" id="KW-0297">G-protein coupled receptor</keyword>
<evidence type="ECO:0000256" key="10">
    <source>
        <dbReference type="SAM" id="MobiDB-lite"/>
    </source>
</evidence>
<evidence type="ECO:0000256" key="1">
    <source>
        <dbReference type="ARBA" id="ARBA00004141"/>
    </source>
</evidence>
<keyword evidence="7" id="KW-0325">Glycoprotein</keyword>
<dbReference type="PRINTS" id="PR00578">
    <property type="entry name" value="OPSINLTRLEYE"/>
</dbReference>
<protein>
    <submittedName>
        <fullName evidence="12">Opsin</fullName>
    </submittedName>
</protein>
<dbReference type="InterPro" id="IPR017452">
    <property type="entry name" value="GPCR_Rhodpsn_7TM"/>
</dbReference>
<keyword evidence="3" id="KW-1133">Transmembrane helix</keyword>
<proteinExistence type="evidence at transcript level"/>
<evidence type="ECO:0000256" key="8">
    <source>
        <dbReference type="ARBA" id="ARBA00023224"/>
    </source>
</evidence>
<dbReference type="PROSITE" id="PS00238">
    <property type="entry name" value="OPSIN"/>
    <property type="match status" value="1"/>
</dbReference>
<dbReference type="GO" id="GO:0004930">
    <property type="term" value="F:G protein-coupled receptor activity"/>
    <property type="evidence" value="ECO:0007669"/>
    <property type="project" value="UniProtKB-KW"/>
</dbReference>
<evidence type="ECO:0000256" key="6">
    <source>
        <dbReference type="ARBA" id="ARBA00023170"/>
    </source>
</evidence>